<dbReference type="GO" id="GO:0070530">
    <property type="term" value="F:K63-linked polyubiquitin modification-dependent protein binding"/>
    <property type="evidence" value="ECO:0007669"/>
    <property type="project" value="TreeGrafter"/>
</dbReference>
<evidence type="ECO:0000259" key="13">
    <source>
        <dbReference type="PROSITE" id="PS51873"/>
    </source>
</evidence>
<dbReference type="GO" id="GO:0071797">
    <property type="term" value="C:LUBAC complex"/>
    <property type="evidence" value="ECO:0007669"/>
    <property type="project" value="InterPro"/>
</dbReference>
<dbReference type="PROSITE" id="PS01358">
    <property type="entry name" value="ZF_RANBP2_1"/>
    <property type="match status" value="1"/>
</dbReference>
<keyword evidence="15" id="KW-1185">Reference proteome</keyword>
<accession>A0A9P0IYV0</accession>
<feature type="region of interest" description="Disordered" evidence="10">
    <location>
        <begin position="2239"/>
        <end position="2275"/>
    </location>
</feature>
<evidence type="ECO:0000256" key="2">
    <source>
        <dbReference type="ARBA" id="ARBA00022679"/>
    </source>
</evidence>
<feature type="coiled-coil region" evidence="9">
    <location>
        <begin position="1753"/>
        <end position="1781"/>
    </location>
</feature>
<feature type="compositionally biased region" description="Basic and acidic residues" evidence="10">
    <location>
        <begin position="2743"/>
        <end position="2764"/>
    </location>
</feature>
<dbReference type="GO" id="GO:1990450">
    <property type="term" value="F:linear polyubiquitin binding"/>
    <property type="evidence" value="ECO:0007669"/>
    <property type="project" value="TreeGrafter"/>
</dbReference>
<feature type="compositionally biased region" description="Low complexity" evidence="10">
    <location>
        <begin position="500"/>
        <end position="515"/>
    </location>
</feature>
<dbReference type="Pfam" id="PF01485">
    <property type="entry name" value="IBR"/>
    <property type="match status" value="1"/>
</dbReference>
<feature type="compositionally biased region" description="Polar residues" evidence="10">
    <location>
        <begin position="1200"/>
        <end position="1217"/>
    </location>
</feature>
<feature type="compositionally biased region" description="Polar residues" evidence="10">
    <location>
        <begin position="893"/>
        <end position="903"/>
    </location>
</feature>
<organism evidence="14 15">
    <name type="scientific">Chironomus riparius</name>
    <dbReference type="NCBI Taxonomy" id="315576"/>
    <lineage>
        <taxon>Eukaryota</taxon>
        <taxon>Metazoa</taxon>
        <taxon>Ecdysozoa</taxon>
        <taxon>Arthropoda</taxon>
        <taxon>Hexapoda</taxon>
        <taxon>Insecta</taxon>
        <taxon>Pterygota</taxon>
        <taxon>Neoptera</taxon>
        <taxon>Endopterygota</taxon>
        <taxon>Diptera</taxon>
        <taxon>Nematocera</taxon>
        <taxon>Chironomoidea</taxon>
        <taxon>Chironomidae</taxon>
        <taxon>Chironominae</taxon>
        <taxon>Chironomus</taxon>
    </lineage>
</organism>
<feature type="compositionally biased region" description="Basic and acidic residues" evidence="10">
    <location>
        <begin position="2620"/>
        <end position="2633"/>
    </location>
</feature>
<keyword evidence="2" id="KW-0808">Transferase</keyword>
<keyword evidence="9" id="KW-0175">Coiled coil</keyword>
<keyword evidence="3" id="KW-0479">Metal-binding</keyword>
<dbReference type="SMART" id="SM00184">
    <property type="entry name" value="RING"/>
    <property type="match status" value="2"/>
</dbReference>
<dbReference type="GO" id="GO:0008270">
    <property type="term" value="F:zinc ion binding"/>
    <property type="evidence" value="ECO:0007669"/>
    <property type="project" value="UniProtKB-KW"/>
</dbReference>
<dbReference type="InterPro" id="IPR044066">
    <property type="entry name" value="TRIAD_supradom"/>
</dbReference>
<evidence type="ECO:0000259" key="11">
    <source>
        <dbReference type="PROSITE" id="PS50089"/>
    </source>
</evidence>
<dbReference type="Pfam" id="PF22191">
    <property type="entry name" value="IBR_1"/>
    <property type="match status" value="1"/>
</dbReference>
<dbReference type="InterPro" id="IPR047541">
    <property type="entry name" value="RNF31_RBR_mRING-HC-like"/>
</dbReference>
<dbReference type="InterPro" id="IPR047542">
    <property type="entry name" value="Rcat_RBR_RNF31-like"/>
</dbReference>
<feature type="domain" description="RING-type" evidence="11">
    <location>
        <begin position="2980"/>
        <end position="3029"/>
    </location>
</feature>
<feature type="compositionally biased region" description="Pro residues" evidence="10">
    <location>
        <begin position="122"/>
        <end position="141"/>
    </location>
</feature>
<evidence type="ECO:0000256" key="4">
    <source>
        <dbReference type="ARBA" id="ARBA00022737"/>
    </source>
</evidence>
<dbReference type="Gene3D" id="3.30.40.10">
    <property type="entry name" value="Zinc/RING finger domain, C3HC4 (zinc finger)"/>
    <property type="match status" value="1"/>
</dbReference>
<dbReference type="Pfam" id="PF18091">
    <property type="entry name" value="E3_UbLigase_RBR"/>
    <property type="match status" value="1"/>
</dbReference>
<feature type="region of interest" description="Disordered" evidence="10">
    <location>
        <begin position="187"/>
        <end position="208"/>
    </location>
</feature>
<name>A0A9P0IYV0_9DIPT</name>
<evidence type="ECO:0000256" key="7">
    <source>
        <dbReference type="ARBA" id="ARBA00022833"/>
    </source>
</evidence>
<evidence type="ECO:0000256" key="1">
    <source>
        <dbReference type="ARBA" id="ARBA00008278"/>
    </source>
</evidence>
<dbReference type="PANTHER" id="PTHR16004:SF2">
    <property type="entry name" value="E3 UBIQUITIN-PROTEIN LIGASE LUBEL"/>
    <property type="match status" value="1"/>
</dbReference>
<feature type="region of interest" description="Disordered" evidence="10">
    <location>
        <begin position="2795"/>
        <end position="2816"/>
    </location>
</feature>
<dbReference type="PROSITE" id="PS50199">
    <property type="entry name" value="ZF_RANBP2_2"/>
    <property type="match status" value="1"/>
</dbReference>
<feature type="compositionally biased region" description="Polar residues" evidence="10">
    <location>
        <begin position="275"/>
        <end position="291"/>
    </location>
</feature>
<feature type="compositionally biased region" description="Polar residues" evidence="10">
    <location>
        <begin position="913"/>
        <end position="943"/>
    </location>
</feature>
<keyword evidence="5 8" id="KW-0863">Zinc-finger</keyword>
<feature type="region of interest" description="Disordered" evidence="10">
    <location>
        <begin position="1189"/>
        <end position="1217"/>
    </location>
</feature>
<dbReference type="InterPro" id="IPR047540">
    <property type="entry name" value="BRcat_RBR_RNF31-like"/>
</dbReference>
<dbReference type="InterPro" id="IPR032065">
    <property type="entry name" value="RNF31-UBA"/>
</dbReference>
<keyword evidence="6" id="KW-0833">Ubl conjugation pathway</keyword>
<evidence type="ECO:0000259" key="12">
    <source>
        <dbReference type="PROSITE" id="PS50199"/>
    </source>
</evidence>
<dbReference type="Gene3D" id="2.30.30.380">
    <property type="entry name" value="Zn-finger domain of Sec23/24"/>
    <property type="match status" value="1"/>
</dbReference>
<feature type="compositionally biased region" description="Acidic residues" evidence="10">
    <location>
        <begin position="978"/>
        <end position="987"/>
    </location>
</feature>
<dbReference type="PANTHER" id="PTHR16004">
    <property type="entry name" value="RING FINGER PROTEIN 31-RELATED"/>
    <property type="match status" value="1"/>
</dbReference>
<proteinExistence type="inferred from homology"/>
<feature type="region of interest" description="Disordered" evidence="10">
    <location>
        <begin position="1724"/>
        <end position="1746"/>
    </location>
</feature>
<dbReference type="PROSITE" id="PS50089">
    <property type="entry name" value="ZF_RING_2"/>
    <property type="match status" value="1"/>
</dbReference>
<feature type="region of interest" description="Disordered" evidence="10">
    <location>
        <begin position="2610"/>
        <end position="2638"/>
    </location>
</feature>
<dbReference type="SUPFAM" id="SSF57850">
    <property type="entry name" value="RING/U-box"/>
    <property type="match status" value="3"/>
</dbReference>
<feature type="compositionally biased region" description="Basic and acidic residues" evidence="10">
    <location>
        <begin position="745"/>
        <end position="754"/>
    </location>
</feature>
<evidence type="ECO:0000256" key="8">
    <source>
        <dbReference type="PROSITE-ProRule" id="PRU00322"/>
    </source>
</evidence>
<feature type="region of interest" description="Disordered" evidence="10">
    <location>
        <begin position="2839"/>
        <end position="2874"/>
    </location>
</feature>
<feature type="compositionally biased region" description="Low complexity" evidence="10">
    <location>
        <begin position="944"/>
        <end position="969"/>
    </location>
</feature>
<feature type="compositionally biased region" description="Polar residues" evidence="10">
    <location>
        <begin position="852"/>
        <end position="863"/>
    </location>
</feature>
<feature type="region of interest" description="Disordered" evidence="10">
    <location>
        <begin position="1"/>
        <end position="36"/>
    </location>
</feature>
<feature type="compositionally biased region" description="Low complexity" evidence="10">
    <location>
        <begin position="297"/>
        <end position="308"/>
    </location>
</feature>
<reference evidence="14" key="1">
    <citation type="submission" date="2022-01" db="EMBL/GenBank/DDBJ databases">
        <authorList>
            <person name="King R."/>
        </authorList>
    </citation>
    <scope>NUCLEOTIDE SEQUENCE</scope>
</reference>
<feature type="region of interest" description="Disordered" evidence="10">
    <location>
        <begin position="1067"/>
        <end position="1094"/>
    </location>
</feature>
<dbReference type="Pfam" id="PF16678">
    <property type="entry name" value="UBA_HOIP"/>
    <property type="match status" value="1"/>
</dbReference>
<keyword evidence="4" id="KW-0677">Repeat</keyword>
<evidence type="ECO:0000256" key="6">
    <source>
        <dbReference type="ARBA" id="ARBA00022786"/>
    </source>
</evidence>
<dbReference type="CDD" id="cd20337">
    <property type="entry name" value="BRcat_RBR_HOIP"/>
    <property type="match status" value="1"/>
</dbReference>
<feature type="compositionally biased region" description="Basic and acidic residues" evidence="10">
    <location>
        <begin position="864"/>
        <end position="873"/>
    </location>
</feature>
<reference evidence="14" key="2">
    <citation type="submission" date="2022-10" db="EMBL/GenBank/DDBJ databases">
        <authorList>
            <consortium name="ENA_rothamsted_submissions"/>
            <consortium name="culmorum"/>
            <person name="King R."/>
        </authorList>
    </citation>
    <scope>NUCLEOTIDE SEQUENCE</scope>
</reference>
<dbReference type="InterPro" id="IPR047543">
    <property type="entry name" value="Bbox1_RNF31-like"/>
</dbReference>
<dbReference type="GO" id="GO:0061630">
    <property type="term" value="F:ubiquitin protein ligase activity"/>
    <property type="evidence" value="ECO:0007669"/>
    <property type="project" value="TreeGrafter"/>
</dbReference>
<feature type="compositionally biased region" description="Polar residues" evidence="10">
    <location>
        <begin position="2239"/>
        <end position="2269"/>
    </location>
</feature>
<evidence type="ECO:0000256" key="3">
    <source>
        <dbReference type="ARBA" id="ARBA00022723"/>
    </source>
</evidence>
<feature type="region of interest" description="Disordered" evidence="10">
    <location>
        <begin position="391"/>
        <end position="422"/>
    </location>
</feature>
<dbReference type="InterPro" id="IPR013083">
    <property type="entry name" value="Znf_RING/FYVE/PHD"/>
</dbReference>
<dbReference type="InterPro" id="IPR002867">
    <property type="entry name" value="IBR_dom"/>
</dbReference>
<feature type="region of interest" description="Disordered" evidence="10">
    <location>
        <begin position="2099"/>
        <end position="2149"/>
    </location>
</feature>
<dbReference type="Gene3D" id="1.10.8.10">
    <property type="entry name" value="DNA helicase RuvA subunit, C-terminal domain"/>
    <property type="match status" value="1"/>
</dbReference>
<gene>
    <name evidence="14" type="ORF">CHIRRI_LOCUS8626</name>
</gene>
<dbReference type="InterPro" id="IPR026254">
    <property type="entry name" value="RNF31-like"/>
</dbReference>
<feature type="compositionally biased region" description="Low complexity" evidence="10">
    <location>
        <begin position="407"/>
        <end position="420"/>
    </location>
</feature>
<keyword evidence="7" id="KW-0862">Zinc</keyword>
<feature type="region of interest" description="Disordered" evidence="10">
    <location>
        <begin position="260"/>
        <end position="319"/>
    </location>
</feature>
<evidence type="ECO:0000256" key="10">
    <source>
        <dbReference type="SAM" id="MobiDB-lite"/>
    </source>
</evidence>
<feature type="compositionally biased region" description="Basic and acidic residues" evidence="10">
    <location>
        <begin position="548"/>
        <end position="557"/>
    </location>
</feature>
<feature type="compositionally biased region" description="Polar residues" evidence="10">
    <location>
        <begin position="391"/>
        <end position="406"/>
    </location>
</feature>
<feature type="domain" description="RING-type" evidence="13">
    <location>
        <begin position="2976"/>
        <end position="3212"/>
    </location>
</feature>
<feature type="domain" description="RanBP2-type" evidence="12">
    <location>
        <begin position="997"/>
        <end position="1026"/>
    </location>
</feature>
<dbReference type="GO" id="GO:0036435">
    <property type="term" value="F:K48-linked polyubiquitin modification-dependent protein binding"/>
    <property type="evidence" value="ECO:0007669"/>
    <property type="project" value="TreeGrafter"/>
</dbReference>
<feature type="compositionally biased region" description="Acidic residues" evidence="10">
    <location>
        <begin position="2101"/>
        <end position="2149"/>
    </location>
</feature>
<dbReference type="InterPro" id="IPR001841">
    <property type="entry name" value="Znf_RING"/>
</dbReference>
<feature type="region of interest" description="Disordered" evidence="10">
    <location>
        <begin position="500"/>
        <end position="557"/>
    </location>
</feature>
<sequence>MSNQLWRRTMPDWIGSQSDRVGPPPPPLPTKRINPDPDYETIDFSTQQYSNATPKMAVKDVMQASPADVGLKCELCGTIGPVIKCEQCVKNLFCYTCDDMFHRHPKRQNHLRKRVDLGNLRPPLPPKQTQQPPPVAPVPPPRRNRKSCLSSPMPERRDQALKQQQQEQQTAAFNATLKEKLDSLQKSGGIRNRPLPDIPMPGTKRIERPQAPITPKEELKGNIFDAIKKPPSVAMEKIKNSTAATLDRMATLQARYRQYKETMNSDNSSDKSRRTSIASTIDSNSIPQLTNRPPIPKQQQQQIQSSTKPPAPPPHVTNNQQYQQNWQNDLRHFDNFPHPLPGLPQFPYPQNVNQSKMNSFMNQATAVKRPVPMPGNNLQAPRRNMSASVSNLNHSGTGYPSMPNNFQQQQQQQPQQQQSQWGFTPVNQAQSMAQLNMMQNSWNQPQSQWMGGAFNGSNMSLNMPPHFMHNNDPNSMGWNPWMQQYPYPHPMMNNMPNGMPPRSRVQSRVPSRAASPALSVRSRRSMMSSRQRNKYVHQDLTDDEDSDIEQHFTDDSRSRNKRLLDLKAGGRQRRNTETFELDYRDNEVITRIQRMKEKSKYIRERRSGSLTNWPSTKDHDSRSVTPSDDETRKISSKHRKSSLTSPIPNSKKILSDSASEEETSVKPSKHTKASRSDYDEHDRNEKSKVSSTNSQKVAAKKPTNESDNDDDEVFEREPQTRTSKGRPLTLSSTTSNSVARVPIKMTDDGSKVDSYDEDFDEKPAKSQKHLKDKKKENHAAAVKNQDSTLTRHESTAKRHESPEKREESPVRRQHSPIRKSSALKTQEKSKNDNLRSTASPKVQEPAPIRKAQVSSSKIEPSTSKAHERTKTETLRSTASPKIQEPAPSRKIQESSQKVALSTSKAHEIPVKSKLSSKIQESATTSQEVTSKSQGIASRSQEATQKSQESIKSKPSSSKKADTATTSKIKPTVQKTAISDEEESESDDAQASKVVELPGGNWECEHCTFVNEADTKVCLICCKTRVEVLKQLPVEDDIDINEINDSISQNESDAKQKVDTIENFNVSTEQLNEDNEDDESVDEEEEELENVEKESIDDLWTESRDDKGIDVAIPQLDKEQVISDELNEMEVLGQVSLESKVTTATASTNVEILNSTKGQIKVSTACGPSPDREIEEIFSNEKSIRVLSPSVMRENQHSRSSKISIGTSPPPQNMSTQTYDASTAPLEIETETFQQYPSEGRFANRGLRRSHSFATSSRFMEPSTTLPRSMSRQSFSSEFQDFEALRFENFINSQRRMDQTSNTSAGIQLAKLLRDAEHYKYTAEELQAALNHCEGANPIQWLRENWQKLIETVQHLATKYGHELKVNTIGTISAIEAREALRMHKGNIWHAVTQCIEQRQKKYNEVASRGNFTREDIVTSLTAHHGNMELALIELNKTQLKPFLMKIWGPPSGVDNESGNVAMFDYETYRKNSSFGYNNRADHHIDPNIQDYLNNIISHGNNTEDFYGKDYFSPSPKSISFQSSSLDDPIYDGNINDDILFTSVDYNSVNNANLLRDIQSLIHSMEQKQTKTQANDNVTMLQNIDSILSNIKLNESRPHSPQSNLSAEPIRMKSPIMFKSRIGNEDKGSNSRNIIDDVRNFVSNNILDIMPDLVDQVKNELTNDIEDEFYDTLELDNMQDYFRDRNNQEFDERNSTPVLKPFDDLLESELNDFLRSRHDVEFNERNAASPMQFNATKRSKESDDEQDHHMEFLAQRYEEEYYEATENRENAAEQEIKVEIDDNHETIEDVDASGNFGNGVDSNETDGRDYWNEWVALDNPVADVEEVVVVEPPVSIATQIEDIQEPESMEVPVEPPTLEQPQIRKDILPTIEPLKYKSSYNFKILRKATRHTKKEREFKRRNSVILANELLGRHQASTSSSINSQLKSTASNVDTQSIHNNDFNDAENNINHESLITVNADGKSDANENEINSSSINDSSAEEQMKNAQVQHIINNAHAESDENVAGSRRNLEDIMNNEAVAHPIFINDSNLYIEHQDFSTNDNSTTSSTPIPQSSSNISITTIESDATTFTKQPQNLSELVEDTQRLIKQMKDEINAIYVSDDDDDLTGSDYTEEAEEEDEENWVDDFEDEEDVYSDEEESDYDDDDWSGDYVESEQVETVNDDEATVIEGPKATTDINIIVTDETESNNTEAEPIIMIGNIPNAVNEPEAQNNHNDDEAESSIVHGKLELTVLSTNEVKVDTTRAQSDNESGSNESYPTPSTSASVSTNEAESVAENNVNGIDTATTSHNQIKATNDGKIDAVTNDNENESTVIYLKSRSVSPFVPISTSPLSASNSNLKIDSYSNESVNKISSAGKKIKRKGKMSRRPTTPTNTAVVVQNGSAEDEKLDVEGGIDSLGESSVQELTEILQNVSVSPATEIEDIATVDTPAASDNPPILDPVPSISASPTQSASQSLETSSIKSIETPTITSASQSPNNTPHAPLTPPVSPIPSTSTNLNQITPTNEIKVDENPIKAIVTEAINDVISTISFDEMENIVVSHDENDSHSQIARSDNTIDDIANIDSGMNNLTAEVVSKVFGNDNESILSGNGLNEETAILNDLAGAVSVQHEGGTTQDDAEKLKNGDDEKSESMQMEQNDVSQMSLIISVDAMRTEPNEEVEVTQNDTADNSQIQNSISHIMEQPSTSSGDNAVVNKSLTEESNVTQTKAKGTIPKSRIPSKIKTVKSQPTVSNETISKESATAEKQRKQSVDNSNAKKDTPLRKKSVGGPFGGLLVTSTVKNLQNQFLNKATASTSKPQVTKFKPSKLATPKALTKEPPQTFANKLTKLITPSSKVVKNVDDDEDEDVKENNNKNEKTKTEDMTQQQRDYSKDVVPKKKYMEHCFSDEYSTTTDDEDDIKISPQRDLFIKVKTPSDSDDETADQKVNRFIMEGLVPNHLAAELAVSLIELKYPKESALWVSGQVTTIEQAIELLQQECELCTDKYPLNQMITMLKCEHQCCKECASNYFTIQITDRSINDCVCPFCKMPELHDVDEDVILEYFSNLDILLKNILQSDVHDLFQRKIRDRALLRDPHFKWCVECSSGFFARPKQRRLICPDCGSVTCSKCRKPWEKQHEGLTCEEFLEWKEANDPDLNAESVAKHLRLNGIDCPKCKFRYDLARGGCMHFTCTQCKYEFCYGCNKEFLMGAKCKVSPYCAKLGLHAHHPRNCLFYLRDKEPHELQSLLTINNINFDTEPPTSSSSAGDGAKAFTKCPIQLQKESPSGLLDTICNNDVSEGHAGLCRWHYVEYLVSVVYDAHLDPLPILDLTDCVQELRRRGIALPERGPWDTDPIYREMCQNIVKEQIPLDSD</sequence>
<feature type="compositionally biased region" description="Polar residues" evidence="10">
    <location>
        <begin position="2701"/>
        <end position="2711"/>
    </location>
</feature>
<dbReference type="SMART" id="SM00647">
    <property type="entry name" value="IBR"/>
    <property type="match status" value="2"/>
</dbReference>
<feature type="compositionally biased region" description="Basic and acidic residues" evidence="10">
    <location>
        <begin position="2851"/>
        <end position="2864"/>
    </location>
</feature>
<feature type="region of interest" description="Disordered" evidence="10">
    <location>
        <begin position="2701"/>
        <end position="2772"/>
    </location>
</feature>
<feature type="compositionally biased region" description="Basic and acidic residues" evidence="10">
    <location>
        <begin position="789"/>
        <end position="810"/>
    </location>
</feature>
<feature type="compositionally biased region" description="Polar residues" evidence="10">
    <location>
        <begin position="2446"/>
        <end position="2482"/>
    </location>
</feature>
<dbReference type="CDD" id="cd19815">
    <property type="entry name" value="Bbox1_HOIP"/>
    <property type="match status" value="1"/>
</dbReference>
<evidence type="ECO:0000256" key="9">
    <source>
        <dbReference type="SAM" id="Coils"/>
    </source>
</evidence>
<dbReference type="SMART" id="SM00547">
    <property type="entry name" value="ZnF_RBZ"/>
    <property type="match status" value="1"/>
</dbReference>
<dbReference type="GO" id="GO:0097039">
    <property type="term" value="P:protein linear polyubiquitination"/>
    <property type="evidence" value="ECO:0007669"/>
    <property type="project" value="TreeGrafter"/>
</dbReference>
<dbReference type="InterPro" id="IPR001876">
    <property type="entry name" value="Znf_RanBP2"/>
</dbReference>
<feature type="region of interest" description="Disordered" evidence="10">
    <location>
        <begin position="600"/>
        <end position="990"/>
    </location>
</feature>
<evidence type="ECO:0000256" key="5">
    <source>
        <dbReference type="ARBA" id="ARBA00022771"/>
    </source>
</evidence>
<feature type="compositionally biased region" description="Basic and acidic residues" evidence="10">
    <location>
        <begin position="674"/>
        <end position="688"/>
    </location>
</feature>
<evidence type="ECO:0000313" key="15">
    <source>
        <dbReference type="Proteomes" id="UP001153620"/>
    </source>
</evidence>
<comment type="similarity">
    <text evidence="1">Belongs to the RBR family.</text>
</comment>
<dbReference type="CDD" id="cd20351">
    <property type="entry name" value="Rcat_RBR_HOIP"/>
    <property type="match status" value="1"/>
</dbReference>
<feature type="region of interest" description="Disordered" evidence="10">
    <location>
        <begin position="2429"/>
        <end position="2506"/>
    </location>
</feature>
<evidence type="ECO:0000313" key="14">
    <source>
        <dbReference type="EMBL" id="CAH1722888.1"/>
    </source>
</evidence>
<dbReference type="PROSITE" id="PS51873">
    <property type="entry name" value="TRIAD"/>
    <property type="match status" value="1"/>
</dbReference>
<dbReference type="Proteomes" id="UP001153620">
    <property type="component" value="Chromosome 2"/>
</dbReference>
<protein>
    <recommendedName>
        <fullName evidence="16">RBR-type E3 ubiquitin transferase</fullName>
    </recommendedName>
</protein>
<feature type="compositionally biased region" description="Basic and acidic residues" evidence="10">
    <location>
        <begin position="1737"/>
        <end position="1746"/>
    </location>
</feature>
<dbReference type="InterPro" id="IPR041031">
    <property type="entry name" value="RNF31_C"/>
</dbReference>
<feature type="compositionally biased region" description="Acidic residues" evidence="10">
    <location>
        <begin position="1070"/>
        <end position="1088"/>
    </location>
</feature>
<feature type="compositionally biased region" description="Polar residues" evidence="10">
    <location>
        <begin position="729"/>
        <end position="738"/>
    </location>
</feature>
<evidence type="ECO:0008006" key="16">
    <source>
        <dbReference type="Google" id="ProtNLM"/>
    </source>
</evidence>
<dbReference type="CDD" id="cd16631">
    <property type="entry name" value="mRING-HC-C4C4_RBR_HOIP"/>
    <property type="match status" value="1"/>
</dbReference>
<feature type="compositionally biased region" description="Polar residues" evidence="10">
    <location>
        <begin position="2727"/>
        <end position="2742"/>
    </location>
</feature>
<dbReference type="Gene3D" id="6.10.140.1100">
    <property type="match status" value="1"/>
</dbReference>
<dbReference type="EMBL" id="OU895878">
    <property type="protein sequence ID" value="CAH1722888.1"/>
    <property type="molecule type" value="Genomic_DNA"/>
</dbReference>
<feature type="region of interest" description="Disordered" evidence="10">
    <location>
        <begin position="117"/>
        <end position="169"/>
    </location>
</feature>